<dbReference type="GO" id="GO:0005886">
    <property type="term" value="C:plasma membrane"/>
    <property type="evidence" value="ECO:0007669"/>
    <property type="project" value="UniProtKB-SubCell"/>
</dbReference>
<feature type="transmembrane region" description="Helical" evidence="8">
    <location>
        <begin position="287"/>
        <end position="311"/>
    </location>
</feature>
<dbReference type="RefSeq" id="WP_198101287.1">
    <property type="nucleotide sequence ID" value="NZ_JAEDAL010000006.1"/>
</dbReference>
<comment type="subcellular location">
    <subcellularLocation>
        <location evidence="1">Cell membrane</location>
        <topology evidence="1">Multi-pass membrane protein</topology>
    </subcellularLocation>
</comment>
<feature type="transmembrane region" description="Helical" evidence="8">
    <location>
        <begin position="404"/>
        <end position="425"/>
    </location>
</feature>
<name>A0A931IWY3_9BURK</name>
<keyword evidence="7 8" id="KW-0472">Membrane</keyword>
<dbReference type="Pfam" id="PF12698">
    <property type="entry name" value="ABC2_membrane_3"/>
    <property type="match status" value="1"/>
</dbReference>
<keyword evidence="5 8" id="KW-0812">Transmembrane</keyword>
<dbReference type="Proteomes" id="UP000620139">
    <property type="component" value="Unassembled WGS sequence"/>
</dbReference>
<evidence type="ECO:0000256" key="2">
    <source>
        <dbReference type="ARBA" id="ARBA00007783"/>
    </source>
</evidence>
<keyword evidence="6 8" id="KW-1133">Transmembrane helix</keyword>
<evidence type="ECO:0000256" key="6">
    <source>
        <dbReference type="ARBA" id="ARBA00022989"/>
    </source>
</evidence>
<keyword evidence="11" id="KW-1185">Reference proteome</keyword>
<gene>
    <name evidence="10" type="ORF">I7X43_12555</name>
</gene>
<evidence type="ECO:0000256" key="4">
    <source>
        <dbReference type="ARBA" id="ARBA00022475"/>
    </source>
</evidence>
<dbReference type="InterPro" id="IPR013525">
    <property type="entry name" value="ABC2_TM"/>
</dbReference>
<evidence type="ECO:0000313" key="10">
    <source>
        <dbReference type="EMBL" id="MBH9553674.1"/>
    </source>
</evidence>
<dbReference type="AlphaFoldDB" id="A0A931IWY3"/>
<proteinExistence type="inferred from homology"/>
<evidence type="ECO:0000259" key="9">
    <source>
        <dbReference type="PROSITE" id="PS51012"/>
    </source>
</evidence>
<feature type="transmembrane region" description="Helical" evidence="8">
    <location>
        <begin position="240"/>
        <end position="263"/>
    </location>
</feature>
<protein>
    <submittedName>
        <fullName evidence="10">ABC-2 transporter permease</fullName>
    </submittedName>
</protein>
<dbReference type="PANTHER" id="PTHR30294">
    <property type="entry name" value="MEMBRANE COMPONENT OF ABC TRANSPORTER YHHJ-RELATED"/>
    <property type="match status" value="1"/>
</dbReference>
<evidence type="ECO:0000256" key="1">
    <source>
        <dbReference type="ARBA" id="ARBA00004651"/>
    </source>
</evidence>
<evidence type="ECO:0000256" key="8">
    <source>
        <dbReference type="SAM" id="Phobius"/>
    </source>
</evidence>
<feature type="transmembrane region" description="Helical" evidence="8">
    <location>
        <begin position="351"/>
        <end position="372"/>
    </location>
</feature>
<reference evidence="10" key="1">
    <citation type="submission" date="2020-12" db="EMBL/GenBank/DDBJ databases">
        <title>The genome sequence of Inhella sp. 4Y17.</title>
        <authorList>
            <person name="Liu Y."/>
        </authorList>
    </citation>
    <scope>NUCLEOTIDE SEQUENCE</scope>
    <source>
        <strain evidence="10">4Y10</strain>
    </source>
</reference>
<feature type="domain" description="ABC transmembrane type-2" evidence="9">
    <location>
        <begin position="202"/>
        <end position="430"/>
    </location>
</feature>
<dbReference type="EMBL" id="JAEDAL010000006">
    <property type="protein sequence ID" value="MBH9553674.1"/>
    <property type="molecule type" value="Genomic_DNA"/>
</dbReference>
<feature type="transmembrane region" description="Helical" evidence="8">
    <location>
        <begin position="21"/>
        <end position="41"/>
    </location>
</feature>
<comment type="similarity">
    <text evidence="2">Belongs to the ABC-2 integral membrane protein family.</text>
</comment>
<evidence type="ECO:0000313" key="11">
    <source>
        <dbReference type="Proteomes" id="UP000620139"/>
    </source>
</evidence>
<evidence type="ECO:0000256" key="5">
    <source>
        <dbReference type="ARBA" id="ARBA00022692"/>
    </source>
</evidence>
<accession>A0A931IWY3</accession>
<dbReference type="PANTHER" id="PTHR30294:SF38">
    <property type="entry name" value="TRANSPORT PERMEASE PROTEIN"/>
    <property type="match status" value="1"/>
</dbReference>
<feature type="transmembrane region" description="Helical" evidence="8">
    <location>
        <begin position="317"/>
        <end position="339"/>
    </location>
</feature>
<dbReference type="GO" id="GO:0140359">
    <property type="term" value="F:ABC-type transporter activity"/>
    <property type="evidence" value="ECO:0007669"/>
    <property type="project" value="InterPro"/>
</dbReference>
<dbReference type="PROSITE" id="PS51012">
    <property type="entry name" value="ABC_TM2"/>
    <property type="match status" value="1"/>
</dbReference>
<dbReference type="InterPro" id="IPR047817">
    <property type="entry name" value="ABC2_TM_bact-type"/>
</dbReference>
<keyword evidence="3" id="KW-0813">Transport</keyword>
<dbReference type="Gene3D" id="3.40.1710.10">
    <property type="entry name" value="abc type-2 transporter like domain"/>
    <property type="match status" value="1"/>
</dbReference>
<evidence type="ECO:0000256" key="7">
    <source>
        <dbReference type="ARBA" id="ARBA00023136"/>
    </source>
</evidence>
<evidence type="ECO:0000256" key="3">
    <source>
        <dbReference type="ARBA" id="ARBA00022448"/>
    </source>
</evidence>
<comment type="caution">
    <text evidence="10">The sequence shown here is derived from an EMBL/GenBank/DDBJ whole genome shotgun (WGS) entry which is preliminary data.</text>
</comment>
<organism evidence="10 11">
    <name type="scientific">Inhella gelatinilytica</name>
    <dbReference type="NCBI Taxonomy" id="2795030"/>
    <lineage>
        <taxon>Bacteria</taxon>
        <taxon>Pseudomonadati</taxon>
        <taxon>Pseudomonadota</taxon>
        <taxon>Betaproteobacteria</taxon>
        <taxon>Burkholderiales</taxon>
        <taxon>Sphaerotilaceae</taxon>
        <taxon>Inhella</taxon>
    </lineage>
</organism>
<keyword evidence="4" id="KW-1003">Cell membrane</keyword>
<dbReference type="InterPro" id="IPR051449">
    <property type="entry name" value="ABC-2_transporter_component"/>
</dbReference>
<sequence length="432" mass="46155">MNAFFALVHKDLLQYLGNRRALLIGLLAPILIAAFFGSLFGGSGANSAPSRVPVGWVDPDPSPLSRRVALVLAQDPHIQLEPLSEADARKRVQEGKLRAALVLPPDFESHTVRALFGAAAPPQITCYSDPSQGATLALVKGVLTQHLMAEVSRVALDTQSASWLRLRDALSRDPRMAAEDRTDWQRLMDSAAQLQARHTAASAAPNSVLGGGGLRPPFSLQDREAVADGAGRGYNGYAHAFAGMGVQFILMLGVDLAVGLLLMRRQDLWKRLRAAPLSRGLLLGSRLLSTALIALGTFVVIMAVGIAVFGVRIQGSGLGFGLILVAFSLLTASFGLMVAALGRSPEATRGLAILATLLLVMLGGAWVPSVVFPDWMQTVTLLTPTRWAVDGLDAMTWRGQGLDAAWPVVGVLLGFSTLMAVVAWWRFDWEEA</sequence>